<dbReference type="EMBL" id="CAJVPZ010079392">
    <property type="protein sequence ID" value="CAG8806953.1"/>
    <property type="molecule type" value="Genomic_DNA"/>
</dbReference>
<evidence type="ECO:0000313" key="2">
    <source>
        <dbReference type="EMBL" id="CAG8806953.1"/>
    </source>
</evidence>
<dbReference type="Proteomes" id="UP000789396">
    <property type="component" value="Unassembled WGS sequence"/>
</dbReference>
<dbReference type="AlphaFoldDB" id="A0A9N9PBJ4"/>
<feature type="non-terminal residue" evidence="2">
    <location>
        <position position="114"/>
    </location>
</feature>
<accession>A0A9N9PBJ4</accession>
<comment type="caution">
    <text evidence="2">The sequence shown here is derived from an EMBL/GenBank/DDBJ whole genome shotgun (WGS) entry which is preliminary data.</text>
</comment>
<evidence type="ECO:0000256" key="1">
    <source>
        <dbReference type="SAM" id="MobiDB-lite"/>
    </source>
</evidence>
<gene>
    <name evidence="2" type="ORF">RFULGI_LOCUS18333</name>
</gene>
<sequence length="114" mass="13034">MSNIPADYPLKSSEDYQLTTSDERVIIELSYLNEKFLKDLNKFVESFNGFFLQSPKECKDTKSPGKSPAKSPKNSDLVRYVSTNFDAERIKEVISTWETSIGKRLFGNAEKELI</sequence>
<feature type="compositionally biased region" description="Low complexity" evidence="1">
    <location>
        <begin position="64"/>
        <end position="75"/>
    </location>
</feature>
<name>A0A9N9PBJ4_9GLOM</name>
<reference evidence="2" key="1">
    <citation type="submission" date="2021-06" db="EMBL/GenBank/DDBJ databases">
        <authorList>
            <person name="Kallberg Y."/>
            <person name="Tangrot J."/>
            <person name="Rosling A."/>
        </authorList>
    </citation>
    <scope>NUCLEOTIDE SEQUENCE</scope>
    <source>
        <strain evidence="2">IN212</strain>
    </source>
</reference>
<evidence type="ECO:0000313" key="3">
    <source>
        <dbReference type="Proteomes" id="UP000789396"/>
    </source>
</evidence>
<proteinExistence type="predicted"/>
<organism evidence="2 3">
    <name type="scientific">Racocetra fulgida</name>
    <dbReference type="NCBI Taxonomy" id="60492"/>
    <lineage>
        <taxon>Eukaryota</taxon>
        <taxon>Fungi</taxon>
        <taxon>Fungi incertae sedis</taxon>
        <taxon>Mucoromycota</taxon>
        <taxon>Glomeromycotina</taxon>
        <taxon>Glomeromycetes</taxon>
        <taxon>Diversisporales</taxon>
        <taxon>Gigasporaceae</taxon>
        <taxon>Racocetra</taxon>
    </lineage>
</organism>
<keyword evidence="3" id="KW-1185">Reference proteome</keyword>
<feature type="region of interest" description="Disordered" evidence="1">
    <location>
        <begin position="56"/>
        <end position="75"/>
    </location>
</feature>
<protein>
    <submittedName>
        <fullName evidence="2">10327_t:CDS:1</fullName>
    </submittedName>
</protein>